<reference evidence="2" key="1">
    <citation type="submission" date="2017-02" db="UniProtKB">
        <authorList>
            <consortium name="WormBaseParasite"/>
        </authorList>
    </citation>
    <scope>IDENTIFICATION</scope>
</reference>
<accession>A0A0N5C630</accession>
<dbReference type="Proteomes" id="UP000046392">
    <property type="component" value="Unplaced"/>
</dbReference>
<keyword evidence="1" id="KW-1185">Reference proteome</keyword>
<dbReference type="AlphaFoldDB" id="A0A0N5C630"/>
<evidence type="ECO:0000313" key="1">
    <source>
        <dbReference type="Proteomes" id="UP000046392"/>
    </source>
</evidence>
<name>A0A0N5C630_STREA</name>
<protein>
    <submittedName>
        <fullName evidence="2">Uncharacterized protein</fullName>
    </submittedName>
</protein>
<dbReference type="WBParaSite" id="SPAL_0001340500.1">
    <property type="protein sequence ID" value="SPAL_0001340500.1"/>
    <property type="gene ID" value="SPAL_0001340500"/>
</dbReference>
<proteinExistence type="predicted"/>
<evidence type="ECO:0000313" key="2">
    <source>
        <dbReference type="WBParaSite" id="SPAL_0001340500.1"/>
    </source>
</evidence>
<sequence length="182" mass="21194">MSENSGSNGNKPLYPQFPQYFTTNATEHYSKIEEREENKQIVTQEHTVHFQKMPVIQQGDKKTTNKINFISDSNREQETQHLKINNTIYHQLSGTQKITNESTKPDEKTSTKDENLYKTLFHHLAESDQLMAKKNEIINFVGNRLLEEALLLLSNGNNEALMQKFSKIHEKEFYSFIASCYM</sequence>
<organism evidence="1 2">
    <name type="scientific">Strongyloides papillosus</name>
    <name type="common">Intestinal threadworm</name>
    <dbReference type="NCBI Taxonomy" id="174720"/>
    <lineage>
        <taxon>Eukaryota</taxon>
        <taxon>Metazoa</taxon>
        <taxon>Ecdysozoa</taxon>
        <taxon>Nematoda</taxon>
        <taxon>Chromadorea</taxon>
        <taxon>Rhabditida</taxon>
        <taxon>Tylenchina</taxon>
        <taxon>Panagrolaimomorpha</taxon>
        <taxon>Strongyloidoidea</taxon>
        <taxon>Strongyloididae</taxon>
        <taxon>Strongyloides</taxon>
    </lineage>
</organism>